<proteinExistence type="predicted"/>
<reference evidence="1 2" key="1">
    <citation type="journal article" date="2020" name="Int. J. Med. Microbiol.">
        <title>Discovery of Paenibacillus larvae ERIC V: Phenotypic and genomic comparison to genotypes ERIC I-IV reveal different inventories of virulence factors which correlate with epidemiological prevalences of American Foulbrood.</title>
        <authorList>
            <person name="Beims H."/>
            <person name="Bunk B."/>
            <person name="Erler S."/>
            <person name="Mohr K.I."/>
            <person name="Sproer C."/>
            <person name="Pradella S."/>
            <person name="Gunther G."/>
            <person name="Rohde M."/>
            <person name="von der Ohe W."/>
            <person name="Steinert M."/>
        </authorList>
    </citation>
    <scope>NUCLEOTIDE SEQUENCE [LARGE SCALE GENOMIC DNA]</scope>
    <source>
        <strain evidence="1">Eric_V</strain>
    </source>
</reference>
<dbReference type="AlphaFoldDB" id="A0A6C0QYM7"/>
<name>A0A6C0QYM7_9BACL</name>
<sequence length="56" mass="6768">MACFYMQLSRYLLAYTGNQASIMRHDSKLRSLRKLVFRITKPINWQIRQACFLKQE</sequence>
<gene>
    <name evidence="1" type="ORF">ERICV_04652</name>
</gene>
<organism evidence="1 2">
    <name type="scientific">Paenibacillus larvae subsp. larvae</name>
    <dbReference type="NCBI Taxonomy" id="147375"/>
    <lineage>
        <taxon>Bacteria</taxon>
        <taxon>Bacillati</taxon>
        <taxon>Bacillota</taxon>
        <taxon>Bacilli</taxon>
        <taxon>Bacillales</taxon>
        <taxon>Paenibacillaceae</taxon>
        <taxon>Paenibacillus</taxon>
    </lineage>
</organism>
<evidence type="ECO:0008006" key="3">
    <source>
        <dbReference type="Google" id="ProtNLM"/>
    </source>
</evidence>
<protein>
    <recommendedName>
        <fullName evidence="3">Transposase</fullName>
    </recommendedName>
</protein>
<dbReference type="EMBL" id="CP019717">
    <property type="protein sequence ID" value="QHZ53690.1"/>
    <property type="molecule type" value="Genomic_DNA"/>
</dbReference>
<accession>A0A6C0QYM7</accession>
<evidence type="ECO:0000313" key="1">
    <source>
        <dbReference type="EMBL" id="QHZ53690.1"/>
    </source>
</evidence>
<evidence type="ECO:0000313" key="2">
    <source>
        <dbReference type="Proteomes" id="UP000464330"/>
    </source>
</evidence>
<dbReference type="Proteomes" id="UP000464330">
    <property type="component" value="Chromosome"/>
</dbReference>